<evidence type="ECO:0000313" key="1">
    <source>
        <dbReference type="EMBL" id="JAE20032.1"/>
    </source>
</evidence>
<reference evidence="1" key="1">
    <citation type="submission" date="2014-09" db="EMBL/GenBank/DDBJ databases">
        <authorList>
            <person name="Magalhaes I.L.F."/>
            <person name="Oliveira U."/>
            <person name="Santos F.R."/>
            <person name="Vidigal T.H.D.A."/>
            <person name="Brescovit A.D."/>
            <person name="Santos A.J."/>
        </authorList>
    </citation>
    <scope>NUCLEOTIDE SEQUENCE</scope>
    <source>
        <tissue evidence="1">Shoot tissue taken approximately 20 cm above the soil surface</tissue>
    </source>
</reference>
<organism evidence="1">
    <name type="scientific">Arundo donax</name>
    <name type="common">Giant reed</name>
    <name type="synonym">Donax arundinaceus</name>
    <dbReference type="NCBI Taxonomy" id="35708"/>
    <lineage>
        <taxon>Eukaryota</taxon>
        <taxon>Viridiplantae</taxon>
        <taxon>Streptophyta</taxon>
        <taxon>Embryophyta</taxon>
        <taxon>Tracheophyta</taxon>
        <taxon>Spermatophyta</taxon>
        <taxon>Magnoliopsida</taxon>
        <taxon>Liliopsida</taxon>
        <taxon>Poales</taxon>
        <taxon>Poaceae</taxon>
        <taxon>PACMAD clade</taxon>
        <taxon>Arundinoideae</taxon>
        <taxon>Arundineae</taxon>
        <taxon>Arundo</taxon>
    </lineage>
</organism>
<accession>A0A0A9G6A5</accession>
<reference evidence="1" key="2">
    <citation type="journal article" date="2015" name="Data Brief">
        <title>Shoot transcriptome of the giant reed, Arundo donax.</title>
        <authorList>
            <person name="Barrero R.A."/>
            <person name="Guerrero F.D."/>
            <person name="Moolhuijzen P."/>
            <person name="Goolsby J.A."/>
            <person name="Tidwell J."/>
            <person name="Bellgard S.E."/>
            <person name="Bellgard M.I."/>
        </authorList>
    </citation>
    <scope>NUCLEOTIDE SEQUENCE</scope>
    <source>
        <tissue evidence="1">Shoot tissue taken approximately 20 cm above the soil surface</tissue>
    </source>
</reference>
<dbReference type="AlphaFoldDB" id="A0A0A9G6A5"/>
<protein>
    <submittedName>
        <fullName evidence="1">Uncharacterized protein</fullName>
    </submittedName>
</protein>
<sequence>MSKGLPIGVGERVADHMSACWISSNCSITVFHPHSSALEAGGQLGLVERALLLHLRELARHAVVGIHRWRAPLLVAGATGLVSDWRGGGGAL</sequence>
<dbReference type="EMBL" id="GBRH01177864">
    <property type="protein sequence ID" value="JAE20032.1"/>
    <property type="molecule type" value="Transcribed_RNA"/>
</dbReference>
<proteinExistence type="predicted"/>
<name>A0A0A9G6A5_ARUDO</name>